<accession>A0A4P2Q6T5</accession>
<evidence type="ECO:0000313" key="3">
    <source>
        <dbReference type="EMBL" id="AUX24836.1"/>
    </source>
</evidence>
<dbReference type="Proteomes" id="UP000295781">
    <property type="component" value="Chromosome"/>
</dbReference>
<reference evidence="3 4" key="1">
    <citation type="submission" date="2015-09" db="EMBL/GenBank/DDBJ databases">
        <title>Sorangium comparison.</title>
        <authorList>
            <person name="Zaburannyi N."/>
            <person name="Bunk B."/>
            <person name="Overmann J."/>
            <person name="Mueller R."/>
        </authorList>
    </citation>
    <scope>NUCLEOTIDE SEQUENCE [LARGE SCALE GENOMIC DNA]</scope>
    <source>
        <strain evidence="3 4">So ceGT47</strain>
    </source>
</reference>
<gene>
    <name evidence="3" type="ORF">SOCEGT47_053760</name>
</gene>
<evidence type="ECO:0000256" key="2">
    <source>
        <dbReference type="SAM" id="SignalP"/>
    </source>
</evidence>
<dbReference type="EMBL" id="CP012670">
    <property type="protein sequence ID" value="AUX24836.1"/>
    <property type="molecule type" value="Genomic_DNA"/>
</dbReference>
<sequence>MTTSPLAPGRRAQRLVRAACLLLPLSCAACAAPAARRGGPLDAELALLLPHPSAGASAARRGAPAWREGRRRLADLRRKVEGAGPRTLRVRLALREPRTGKVLEARGAIAIAPPAADGRARPAGSAGLAADGALRMILLGPGGTTALDLWARGDRFRFAVPALDLLRRGDASTPRAARRGLPVDFLRWWMLRPAAGTLLWYERTDGTDAFVLRDGDAVIDLRVNDRGVIGARRTTWAAGEGERRRRLDEEVVIAEGLGCGGVRYAQASTGLLVTVTCEAEERGRAPDPRAFVDPDAIRAGGGS</sequence>
<organism evidence="3 4">
    <name type="scientific">Sorangium cellulosum</name>
    <name type="common">Polyangium cellulosum</name>
    <dbReference type="NCBI Taxonomy" id="56"/>
    <lineage>
        <taxon>Bacteria</taxon>
        <taxon>Pseudomonadati</taxon>
        <taxon>Myxococcota</taxon>
        <taxon>Polyangia</taxon>
        <taxon>Polyangiales</taxon>
        <taxon>Polyangiaceae</taxon>
        <taxon>Sorangium</taxon>
    </lineage>
</organism>
<evidence type="ECO:0000256" key="1">
    <source>
        <dbReference type="SAM" id="MobiDB-lite"/>
    </source>
</evidence>
<proteinExistence type="predicted"/>
<protein>
    <recommendedName>
        <fullName evidence="5">Secreted protein</fullName>
    </recommendedName>
</protein>
<feature type="region of interest" description="Disordered" evidence="1">
    <location>
        <begin position="283"/>
        <end position="303"/>
    </location>
</feature>
<feature type="compositionally biased region" description="Basic and acidic residues" evidence="1">
    <location>
        <begin position="283"/>
        <end position="296"/>
    </location>
</feature>
<dbReference type="OrthoDB" id="5514813at2"/>
<evidence type="ECO:0008006" key="5">
    <source>
        <dbReference type="Google" id="ProtNLM"/>
    </source>
</evidence>
<feature type="chain" id="PRO_5020643094" description="Secreted protein" evidence="2">
    <location>
        <begin position="32"/>
        <end position="303"/>
    </location>
</feature>
<feature type="signal peptide" evidence="2">
    <location>
        <begin position="1"/>
        <end position="31"/>
    </location>
</feature>
<name>A0A4P2Q6T5_SORCE</name>
<dbReference type="AlphaFoldDB" id="A0A4P2Q6T5"/>
<keyword evidence="2" id="KW-0732">Signal</keyword>
<evidence type="ECO:0000313" key="4">
    <source>
        <dbReference type="Proteomes" id="UP000295781"/>
    </source>
</evidence>
<dbReference type="RefSeq" id="WP_129351377.1">
    <property type="nucleotide sequence ID" value="NZ_CP012670.1"/>
</dbReference>